<dbReference type="FunCoup" id="A0A6L2PVG0">
    <property type="interactions" value="1110"/>
</dbReference>
<sequence length="594" mass="67575">MDPVLLQKQVRDNAEDLRSYMQDLKNWEADMKRKESELQAAASSDQALPPVRSKIKRVSQDQNSTCNAENQRPTRISGYDYASWDKFDVDKACEDLDGARHQESAEGDDDTVSDAEEKRLREEAIYEKEMGNNFVKKQKWKEAIQCYSRAIKCFPYDAIFYANRALCYLKTDDLRSAEVDCTTALQLDSNYVKAYQRRAVARVGLGQLQEARSDLLKVMELEPKNMASKAELMKLEKKINIKPQPKAVEESGLAACSQNTVTKQAENTSSCTLKSKKSQEIYTRNESVMSHKEIIKEEEKVISHISGKKTTATKETEKKVKCSTNQEIMARQREESRMLENMMRKEHIWPIYGEVKLVHTVHKPPHLRSKKPLKRIDIREVDSNSGQELGMDTKTCSSGATSVEIKSPQIALGSDTGASSDREQNTKEFCKSVDAESIEVKPASEKMNSASQNTDIELLSEKELEDVPPIPNTSVQFLIAWKKVRTNSWLSYHYLKKIPGADLPKIFQDSLDSSTLSDIICTIKTEFLQFKEPVLPYIRGLSDVRRFSALAMFLSESDKKGVKKILEYCKEQDGYKECDDCHTMNQICLLPNTV</sequence>
<dbReference type="Pfam" id="PF13877">
    <property type="entry name" value="RPAP3_C"/>
    <property type="match status" value="1"/>
</dbReference>
<dbReference type="InterPro" id="IPR019734">
    <property type="entry name" value="TPR_rpt"/>
</dbReference>
<evidence type="ECO:0000256" key="4">
    <source>
        <dbReference type="ARBA" id="ARBA00040133"/>
    </source>
</evidence>
<dbReference type="SUPFAM" id="SSF48452">
    <property type="entry name" value="TPR-like"/>
    <property type="match status" value="1"/>
</dbReference>
<dbReference type="Gene3D" id="1.25.40.10">
    <property type="entry name" value="Tetratricopeptide repeat domain"/>
    <property type="match status" value="1"/>
</dbReference>
<accession>A0A6L2PVG0</accession>
<dbReference type="EMBL" id="BLKM01006251">
    <property type="protein sequence ID" value="GFG36536.1"/>
    <property type="molecule type" value="Genomic_DNA"/>
</dbReference>
<feature type="domain" description="RNA-polymerase II-associated protein 3-like C-terminal" evidence="7">
    <location>
        <begin position="471"/>
        <end position="559"/>
    </location>
</feature>
<dbReference type="InterPro" id="IPR025986">
    <property type="entry name" value="RPAP3-like_C"/>
</dbReference>
<reference evidence="9" key="1">
    <citation type="submission" date="2020-01" db="EMBL/GenBank/DDBJ databases">
        <title>Draft genome sequence of the Termite Coptotermes fromosanus.</title>
        <authorList>
            <person name="Itakura S."/>
            <person name="Yosikawa Y."/>
            <person name="Umezawa K."/>
        </authorList>
    </citation>
    <scope>NUCLEOTIDE SEQUENCE [LARGE SCALE GENOMIC DNA]</scope>
</reference>
<dbReference type="GO" id="GO:0101031">
    <property type="term" value="C:protein folding chaperone complex"/>
    <property type="evidence" value="ECO:0007669"/>
    <property type="project" value="TreeGrafter"/>
</dbReference>
<keyword evidence="2 5" id="KW-0802">TPR repeat</keyword>
<feature type="repeat" description="TPR" evidence="5">
    <location>
        <begin position="192"/>
        <end position="225"/>
    </location>
</feature>
<feature type="compositionally biased region" description="Polar residues" evidence="6">
    <location>
        <begin position="60"/>
        <end position="72"/>
    </location>
</feature>
<proteinExistence type="inferred from homology"/>
<dbReference type="InterPro" id="IPR011990">
    <property type="entry name" value="TPR-like_helical_dom_sf"/>
</dbReference>
<dbReference type="InParanoid" id="A0A6L2PVG0"/>
<name>A0A6L2PVG0_COPFO</name>
<feature type="region of interest" description="Disordered" evidence="6">
    <location>
        <begin position="386"/>
        <end position="426"/>
    </location>
</feature>
<dbReference type="PANTHER" id="PTHR46423:SF1">
    <property type="entry name" value="RNA POLYMERASE II-ASSOCIATED PROTEIN 3"/>
    <property type="match status" value="1"/>
</dbReference>
<protein>
    <recommendedName>
        <fullName evidence="4">RNA polymerase II-associated protein 3</fullName>
    </recommendedName>
</protein>
<dbReference type="AlphaFoldDB" id="A0A6L2PVG0"/>
<gene>
    <name evidence="8" type="ORF">Cfor_06161</name>
</gene>
<dbReference type="InterPro" id="IPR051966">
    <property type="entry name" value="RPAP3"/>
</dbReference>
<dbReference type="Proteomes" id="UP000502823">
    <property type="component" value="Unassembled WGS sequence"/>
</dbReference>
<evidence type="ECO:0000256" key="3">
    <source>
        <dbReference type="ARBA" id="ARBA00038275"/>
    </source>
</evidence>
<evidence type="ECO:0000259" key="7">
    <source>
        <dbReference type="Pfam" id="PF13877"/>
    </source>
</evidence>
<comment type="caution">
    <text evidence="8">The sequence shown here is derived from an EMBL/GenBank/DDBJ whole genome shotgun (WGS) entry which is preliminary data.</text>
</comment>
<dbReference type="Pfam" id="PF13414">
    <property type="entry name" value="TPR_11"/>
    <property type="match status" value="1"/>
</dbReference>
<keyword evidence="1" id="KW-0677">Repeat</keyword>
<organism evidence="8 9">
    <name type="scientific">Coptotermes formosanus</name>
    <name type="common">Formosan subterranean termite</name>
    <dbReference type="NCBI Taxonomy" id="36987"/>
    <lineage>
        <taxon>Eukaryota</taxon>
        <taxon>Metazoa</taxon>
        <taxon>Ecdysozoa</taxon>
        <taxon>Arthropoda</taxon>
        <taxon>Hexapoda</taxon>
        <taxon>Insecta</taxon>
        <taxon>Pterygota</taxon>
        <taxon>Neoptera</taxon>
        <taxon>Polyneoptera</taxon>
        <taxon>Dictyoptera</taxon>
        <taxon>Blattodea</taxon>
        <taxon>Blattoidea</taxon>
        <taxon>Termitoidae</taxon>
        <taxon>Rhinotermitidae</taxon>
        <taxon>Coptotermes</taxon>
    </lineage>
</organism>
<dbReference type="Pfam" id="PF13181">
    <property type="entry name" value="TPR_8"/>
    <property type="match status" value="1"/>
</dbReference>
<dbReference type="PANTHER" id="PTHR46423">
    <property type="entry name" value="RNA POLYMERASE II-ASSOCIATED PROTEIN 3"/>
    <property type="match status" value="1"/>
</dbReference>
<dbReference type="SMART" id="SM00028">
    <property type="entry name" value="TPR"/>
    <property type="match status" value="3"/>
</dbReference>
<dbReference type="OrthoDB" id="2942533at2759"/>
<comment type="similarity">
    <text evidence="3">Belongs to the RPAP3 family.</text>
</comment>
<evidence type="ECO:0000256" key="1">
    <source>
        <dbReference type="ARBA" id="ARBA00022737"/>
    </source>
</evidence>
<dbReference type="PROSITE" id="PS50005">
    <property type="entry name" value="TPR"/>
    <property type="match status" value="2"/>
</dbReference>
<feature type="region of interest" description="Disordered" evidence="6">
    <location>
        <begin position="35"/>
        <end position="72"/>
    </location>
</feature>
<evidence type="ECO:0000256" key="6">
    <source>
        <dbReference type="SAM" id="MobiDB-lite"/>
    </source>
</evidence>
<evidence type="ECO:0000313" key="8">
    <source>
        <dbReference type="EMBL" id="GFG36536.1"/>
    </source>
</evidence>
<evidence type="ECO:0000256" key="2">
    <source>
        <dbReference type="ARBA" id="ARBA00022803"/>
    </source>
</evidence>
<evidence type="ECO:0000313" key="9">
    <source>
        <dbReference type="Proteomes" id="UP000502823"/>
    </source>
</evidence>
<feature type="repeat" description="TPR" evidence="5">
    <location>
        <begin position="124"/>
        <end position="157"/>
    </location>
</feature>
<keyword evidence="9" id="KW-1185">Reference proteome</keyword>
<evidence type="ECO:0000256" key="5">
    <source>
        <dbReference type="PROSITE-ProRule" id="PRU00339"/>
    </source>
</evidence>